<protein>
    <submittedName>
        <fullName evidence="5">Efflux RND transporter periplasmic adaptor subunit</fullName>
    </submittedName>
</protein>
<evidence type="ECO:0000256" key="3">
    <source>
        <dbReference type="SAM" id="Coils"/>
    </source>
</evidence>
<name>A0A8J7CNF9_9BACT</name>
<evidence type="ECO:0000313" key="5">
    <source>
        <dbReference type="EMBL" id="MBD3870633.1"/>
    </source>
</evidence>
<dbReference type="PANTHER" id="PTHR30097">
    <property type="entry name" value="CATION EFFLUX SYSTEM PROTEIN CUSB"/>
    <property type="match status" value="1"/>
</dbReference>
<reference evidence="5 6" key="1">
    <citation type="submission" date="2020-08" db="EMBL/GenBank/DDBJ databases">
        <title>Acidobacteriota in marine sediments use diverse sulfur dissimilation pathways.</title>
        <authorList>
            <person name="Wasmund K."/>
        </authorList>
    </citation>
    <scope>NUCLEOTIDE SEQUENCE [LARGE SCALE GENOMIC DNA]</scope>
    <source>
        <strain evidence="5">MAG AM3-A</strain>
    </source>
</reference>
<dbReference type="GO" id="GO:0016020">
    <property type="term" value="C:membrane"/>
    <property type="evidence" value="ECO:0007669"/>
    <property type="project" value="InterPro"/>
</dbReference>
<dbReference type="GO" id="GO:0015679">
    <property type="term" value="P:plasma membrane copper ion transport"/>
    <property type="evidence" value="ECO:0007669"/>
    <property type="project" value="TreeGrafter"/>
</dbReference>
<dbReference type="PROSITE" id="PS51257">
    <property type="entry name" value="PROKAR_LIPOPROTEIN"/>
    <property type="match status" value="1"/>
</dbReference>
<keyword evidence="3" id="KW-0175">Coiled coil</keyword>
<dbReference type="GO" id="GO:0060003">
    <property type="term" value="P:copper ion export"/>
    <property type="evidence" value="ECO:0007669"/>
    <property type="project" value="TreeGrafter"/>
</dbReference>
<evidence type="ECO:0000256" key="2">
    <source>
        <dbReference type="ARBA" id="ARBA00022448"/>
    </source>
</evidence>
<dbReference type="Gene3D" id="2.40.30.170">
    <property type="match status" value="1"/>
</dbReference>
<evidence type="ECO:0000256" key="4">
    <source>
        <dbReference type="SAM" id="SignalP"/>
    </source>
</evidence>
<dbReference type="PANTHER" id="PTHR30097:SF4">
    <property type="entry name" value="SLR6042 PROTEIN"/>
    <property type="match status" value="1"/>
</dbReference>
<accession>A0A8J7CNF9</accession>
<proteinExistence type="inferred from homology"/>
<dbReference type="EMBL" id="JACXWA010000073">
    <property type="protein sequence ID" value="MBD3870633.1"/>
    <property type="molecule type" value="Genomic_DNA"/>
</dbReference>
<dbReference type="SUPFAM" id="SSF111369">
    <property type="entry name" value="HlyD-like secretion proteins"/>
    <property type="match status" value="1"/>
</dbReference>
<evidence type="ECO:0000313" key="6">
    <source>
        <dbReference type="Proteomes" id="UP000598633"/>
    </source>
</evidence>
<dbReference type="Gene3D" id="2.40.50.100">
    <property type="match status" value="1"/>
</dbReference>
<feature type="coiled-coil region" evidence="3">
    <location>
        <begin position="246"/>
        <end position="273"/>
    </location>
</feature>
<dbReference type="InterPro" id="IPR051909">
    <property type="entry name" value="MFP_Cation_Efflux"/>
</dbReference>
<sequence length="519" mass="54707">MKTRLAMFVCIAAALAACGHDPGQDSHIHGEAETESWAVTAWGEHFGLFPEFDELVSGQIASCHFHVTVLDGFTPATVGSVVVVLKDPSGSEERFSSTAVIRPGIFLIDVRPGDPGEREMRFEIEVNGSSETIAGGTVRVGTPEEPGGLISPPNDLPTAGGGEAVDFLLEQQWKTGFATEWVQVGALRSSVAGTARIEPPSGGEVVLTAPVDGVVRGVAWPFTGQKVASGGVLLSLIPTTNTQRSLAELQASVREIEALNEAAVARVQRLERLLEREAVSRLEVERAGAEATGLGARLEAAQTELEAAEAGRTGRQGVTGLEIRSPFVGRVAEVLVSPGEHVTAGTTMLRLVRERPVWARVALTPGDASRLSGRVDGLVLYIGASADPILVPEADLRLVAVAPEVDFRSGTVEALVEISRSVDELRPGLTASAQILLPGTIEGIVLPDSAVIDDAGESVVYVQLDGESFSRREVEVRHRQGEFLLVEGVLPGERVVTLGGAAIRRASLMASGQAQGHVH</sequence>
<dbReference type="AlphaFoldDB" id="A0A8J7CNF9"/>
<keyword evidence="4" id="KW-0732">Signal</keyword>
<dbReference type="Gene3D" id="1.10.287.470">
    <property type="entry name" value="Helix hairpin bin"/>
    <property type="match status" value="1"/>
</dbReference>
<feature type="signal peptide" evidence="4">
    <location>
        <begin position="1"/>
        <end position="19"/>
    </location>
</feature>
<comment type="similarity">
    <text evidence="1">Belongs to the membrane fusion protein (MFP) (TC 8.A.1) family.</text>
</comment>
<keyword evidence="2" id="KW-0813">Transport</keyword>
<dbReference type="GO" id="GO:0030313">
    <property type="term" value="C:cell envelope"/>
    <property type="evidence" value="ECO:0007669"/>
    <property type="project" value="TreeGrafter"/>
</dbReference>
<dbReference type="NCBIfam" id="TIGR01730">
    <property type="entry name" value="RND_mfp"/>
    <property type="match status" value="1"/>
</dbReference>
<evidence type="ECO:0000256" key="1">
    <source>
        <dbReference type="ARBA" id="ARBA00009477"/>
    </source>
</evidence>
<comment type="caution">
    <text evidence="5">The sequence shown here is derived from an EMBL/GenBank/DDBJ whole genome shotgun (WGS) entry which is preliminary data.</text>
</comment>
<gene>
    <name evidence="5" type="ORF">IFJ97_04665</name>
</gene>
<dbReference type="Gene3D" id="2.40.420.20">
    <property type="match status" value="1"/>
</dbReference>
<organism evidence="5 6">
    <name type="scientific">Candidatus Sulfomarinibacter kjeldsenii</name>
    <dbReference type="NCBI Taxonomy" id="2885994"/>
    <lineage>
        <taxon>Bacteria</taxon>
        <taxon>Pseudomonadati</taxon>
        <taxon>Acidobacteriota</taxon>
        <taxon>Thermoanaerobaculia</taxon>
        <taxon>Thermoanaerobaculales</taxon>
        <taxon>Candidatus Sulfomarinibacteraceae</taxon>
        <taxon>Candidatus Sulfomarinibacter</taxon>
    </lineage>
</organism>
<dbReference type="GO" id="GO:0022857">
    <property type="term" value="F:transmembrane transporter activity"/>
    <property type="evidence" value="ECO:0007669"/>
    <property type="project" value="InterPro"/>
</dbReference>
<dbReference type="Proteomes" id="UP000598633">
    <property type="component" value="Unassembled WGS sequence"/>
</dbReference>
<dbReference type="InterPro" id="IPR006143">
    <property type="entry name" value="RND_pump_MFP"/>
</dbReference>
<feature type="chain" id="PRO_5035148388" evidence="4">
    <location>
        <begin position="20"/>
        <end position="519"/>
    </location>
</feature>